<evidence type="ECO:0000313" key="2">
    <source>
        <dbReference type="Proteomes" id="UP000299102"/>
    </source>
</evidence>
<accession>A0A4C1YI63</accession>
<name>A0A4C1YI63_EUMVA</name>
<comment type="caution">
    <text evidence="1">The sequence shown here is derived from an EMBL/GenBank/DDBJ whole genome shotgun (WGS) entry which is preliminary data.</text>
</comment>
<evidence type="ECO:0000313" key="1">
    <source>
        <dbReference type="EMBL" id="GBP74973.1"/>
    </source>
</evidence>
<proteinExistence type="predicted"/>
<dbReference type="AlphaFoldDB" id="A0A4C1YI63"/>
<dbReference type="EMBL" id="BGZK01001231">
    <property type="protein sequence ID" value="GBP74973.1"/>
    <property type="molecule type" value="Genomic_DNA"/>
</dbReference>
<dbReference type="Proteomes" id="UP000299102">
    <property type="component" value="Unassembled WGS sequence"/>
</dbReference>
<gene>
    <name evidence="1" type="ORF">EVAR_56264_1</name>
</gene>
<sequence>MAWYGSAFETVKLSYDSLLREVREFGVYMQVFADDVVPMFSGQSVSSVDQSDVGSGPRDPKDYAYILILRTYDRADCAVRFVRLGIGNEEARRVQDV</sequence>
<keyword evidence="2" id="KW-1185">Reference proteome</keyword>
<protein>
    <submittedName>
        <fullName evidence="1">Uncharacterized protein</fullName>
    </submittedName>
</protein>
<reference evidence="1 2" key="1">
    <citation type="journal article" date="2019" name="Commun. Biol.">
        <title>The bagworm genome reveals a unique fibroin gene that provides high tensile strength.</title>
        <authorList>
            <person name="Kono N."/>
            <person name="Nakamura H."/>
            <person name="Ohtoshi R."/>
            <person name="Tomita M."/>
            <person name="Numata K."/>
            <person name="Arakawa K."/>
        </authorList>
    </citation>
    <scope>NUCLEOTIDE SEQUENCE [LARGE SCALE GENOMIC DNA]</scope>
</reference>
<organism evidence="1 2">
    <name type="scientific">Eumeta variegata</name>
    <name type="common">Bagworm moth</name>
    <name type="synonym">Eumeta japonica</name>
    <dbReference type="NCBI Taxonomy" id="151549"/>
    <lineage>
        <taxon>Eukaryota</taxon>
        <taxon>Metazoa</taxon>
        <taxon>Ecdysozoa</taxon>
        <taxon>Arthropoda</taxon>
        <taxon>Hexapoda</taxon>
        <taxon>Insecta</taxon>
        <taxon>Pterygota</taxon>
        <taxon>Neoptera</taxon>
        <taxon>Endopterygota</taxon>
        <taxon>Lepidoptera</taxon>
        <taxon>Glossata</taxon>
        <taxon>Ditrysia</taxon>
        <taxon>Tineoidea</taxon>
        <taxon>Psychidae</taxon>
        <taxon>Oiketicinae</taxon>
        <taxon>Eumeta</taxon>
    </lineage>
</organism>